<dbReference type="Pfam" id="PF13692">
    <property type="entry name" value="Glyco_trans_1_4"/>
    <property type="match status" value="1"/>
</dbReference>
<organism evidence="2 3">
    <name type="scientific">Pseudoalteromonas neustonica</name>
    <dbReference type="NCBI Taxonomy" id="1840331"/>
    <lineage>
        <taxon>Bacteria</taxon>
        <taxon>Pseudomonadati</taxon>
        <taxon>Pseudomonadota</taxon>
        <taxon>Gammaproteobacteria</taxon>
        <taxon>Alteromonadales</taxon>
        <taxon>Pseudoalteromonadaceae</taxon>
        <taxon>Pseudoalteromonas</taxon>
    </lineage>
</organism>
<evidence type="ECO:0000313" key="2">
    <source>
        <dbReference type="EMBL" id="MEM5551708.1"/>
    </source>
</evidence>
<sequence>MSKKMFIIGPISSKGSIGGVTVLFDLLLHDLNNLKIDYDIFDSNAKNYSSKIAMYLRCVFKILHPFKYRNISLHGTAKDYLFFSVPLLLSKVLFFKSYSLRKFAGDFDNFFNSLSAIEKLLVSFLLKNSKVNFFETQKLVNFFSYYNENTHWFPNVRLASSFSSSNYKAGSFRVLFLSQLMRAKGVYEAVEAVRAGFKENITLDIYGPIIDVDIEELTKHEYINYKGVLDSDEVQETMSQYHTLLFPTYYSGEGYPGVIIEGFSVGIPIITTNWLSIPELFDTKDMLVEVNNSKMLERKLLEVKESHSFYKDLSLKNFSKFQSLKYTKLFVEKTNYK</sequence>
<comment type="caution">
    <text evidence="2">The sequence shown here is derived from an EMBL/GenBank/DDBJ whole genome shotgun (WGS) entry which is preliminary data.</text>
</comment>
<evidence type="ECO:0000313" key="3">
    <source>
        <dbReference type="Proteomes" id="UP001388366"/>
    </source>
</evidence>
<dbReference type="Proteomes" id="UP001388366">
    <property type="component" value="Unassembled WGS sequence"/>
</dbReference>
<keyword evidence="3" id="KW-1185">Reference proteome</keyword>
<accession>A0ABU9U3V7</accession>
<dbReference type="Gene3D" id="3.40.50.2000">
    <property type="entry name" value="Glycogen Phosphorylase B"/>
    <property type="match status" value="1"/>
</dbReference>
<gene>
    <name evidence="2" type="ORF">WNY63_13310</name>
</gene>
<dbReference type="PANTHER" id="PTHR46401">
    <property type="entry name" value="GLYCOSYLTRANSFERASE WBBK-RELATED"/>
    <property type="match status" value="1"/>
</dbReference>
<proteinExistence type="predicted"/>
<dbReference type="PANTHER" id="PTHR46401:SF2">
    <property type="entry name" value="GLYCOSYLTRANSFERASE WBBK-RELATED"/>
    <property type="match status" value="1"/>
</dbReference>
<evidence type="ECO:0000256" key="1">
    <source>
        <dbReference type="ARBA" id="ARBA00022679"/>
    </source>
</evidence>
<name>A0ABU9U3V7_9GAMM</name>
<reference evidence="2 3" key="1">
    <citation type="submission" date="2024-03" db="EMBL/GenBank/DDBJ databases">
        <title>Community enrichment and isolation of bacterial strains for fucoidan degradation.</title>
        <authorList>
            <person name="Sichert A."/>
        </authorList>
    </citation>
    <scope>NUCLEOTIDE SEQUENCE [LARGE SCALE GENOMIC DNA]</scope>
    <source>
        <strain evidence="2 3">AS81</strain>
    </source>
</reference>
<dbReference type="EMBL" id="JBBMQU010000023">
    <property type="protein sequence ID" value="MEM5551708.1"/>
    <property type="molecule type" value="Genomic_DNA"/>
</dbReference>
<dbReference type="SUPFAM" id="SSF53756">
    <property type="entry name" value="UDP-Glycosyltransferase/glycogen phosphorylase"/>
    <property type="match status" value="1"/>
</dbReference>
<keyword evidence="1" id="KW-0808">Transferase</keyword>
<protein>
    <submittedName>
        <fullName evidence="2">Glycosyltransferase</fullName>
    </submittedName>
</protein>
<dbReference type="RefSeq" id="WP_342884087.1">
    <property type="nucleotide sequence ID" value="NZ_JBBMQU010000023.1"/>
</dbReference>